<dbReference type="GeneID" id="11468598"/>
<organism evidence="2 3">
    <name type="scientific">Eremothecium cymbalariae (strain CBS 270.75 / DBVPG 7215 / KCTC 17166 / NRRL Y-17582)</name>
    <name type="common">Yeast</name>
    <dbReference type="NCBI Taxonomy" id="931890"/>
    <lineage>
        <taxon>Eukaryota</taxon>
        <taxon>Fungi</taxon>
        <taxon>Dikarya</taxon>
        <taxon>Ascomycota</taxon>
        <taxon>Saccharomycotina</taxon>
        <taxon>Saccharomycetes</taxon>
        <taxon>Saccharomycetales</taxon>
        <taxon>Saccharomycetaceae</taxon>
        <taxon>Eremothecium</taxon>
    </lineage>
</organism>
<gene>
    <name evidence="2" type="ordered locus">Ecym_3037</name>
</gene>
<dbReference type="RefSeq" id="XP_003645368.1">
    <property type="nucleotide sequence ID" value="XM_003645320.1"/>
</dbReference>
<dbReference type="KEGG" id="erc:Ecym_3037"/>
<dbReference type="HOGENOM" id="CLU_839454_0_0_1"/>
<name>G8JQY2_ERECY</name>
<proteinExistence type="predicted"/>
<evidence type="ECO:0000256" key="1">
    <source>
        <dbReference type="SAM" id="Phobius"/>
    </source>
</evidence>
<protein>
    <recommendedName>
        <fullName evidence="4">Vacuolar membrane protein</fullName>
    </recommendedName>
</protein>
<keyword evidence="3" id="KW-1185">Reference proteome</keyword>
<keyword evidence="1" id="KW-0472">Membrane</keyword>
<keyword evidence="1" id="KW-1133">Transmembrane helix</keyword>
<evidence type="ECO:0000313" key="2">
    <source>
        <dbReference type="EMBL" id="AET38551.1"/>
    </source>
</evidence>
<evidence type="ECO:0008006" key="4">
    <source>
        <dbReference type="Google" id="ProtNLM"/>
    </source>
</evidence>
<dbReference type="AlphaFoldDB" id="G8JQY2"/>
<dbReference type="OrthoDB" id="4065319at2759"/>
<feature type="transmembrane region" description="Helical" evidence="1">
    <location>
        <begin position="125"/>
        <end position="148"/>
    </location>
</feature>
<reference evidence="3" key="1">
    <citation type="journal article" date="2012" name="G3 (Bethesda)">
        <title>Pichia sorbitophila, an interspecies yeast hybrid reveals early steps of genome resolution following polyploidization.</title>
        <authorList>
            <person name="Leh Louis V."/>
            <person name="Despons L."/>
            <person name="Friedrich A."/>
            <person name="Martin T."/>
            <person name="Durrens P."/>
            <person name="Casaregola S."/>
            <person name="Neuveglise C."/>
            <person name="Fairhead C."/>
            <person name="Marck C."/>
            <person name="Cruz J.A."/>
            <person name="Straub M.L."/>
            <person name="Kugler V."/>
            <person name="Sacerdot C."/>
            <person name="Uzunov Z."/>
            <person name="Thierry A."/>
            <person name="Weiss S."/>
            <person name="Bleykasten C."/>
            <person name="De Montigny J."/>
            <person name="Jacques N."/>
            <person name="Jung P."/>
            <person name="Lemaire M."/>
            <person name="Mallet S."/>
            <person name="Morel G."/>
            <person name="Richard G.F."/>
            <person name="Sarkar A."/>
            <person name="Savel G."/>
            <person name="Schacherer J."/>
            <person name="Seret M.L."/>
            <person name="Talla E."/>
            <person name="Samson G."/>
            <person name="Jubin C."/>
            <person name="Poulain J."/>
            <person name="Vacherie B."/>
            <person name="Barbe V."/>
            <person name="Pelletier E."/>
            <person name="Sherman D.J."/>
            <person name="Westhof E."/>
            <person name="Weissenbach J."/>
            <person name="Baret P.V."/>
            <person name="Wincker P."/>
            <person name="Gaillardin C."/>
            <person name="Dujon B."/>
            <person name="Souciet J.L."/>
        </authorList>
    </citation>
    <scope>NUCLEOTIDE SEQUENCE [LARGE SCALE GENOMIC DNA]</scope>
    <source>
        <strain evidence="3">CBS 270.75 / DBVPG 7215 / KCTC 17166 / NRRL Y-17582</strain>
    </source>
</reference>
<dbReference type="InParanoid" id="G8JQY2"/>
<sequence>MKLSSLKLNLLLSLNLLGWTHAIFIPYISSLITFPSMIVDISISSCASVMPLINTTPRPKSKRALPVITLGQNTNTAVVVPDESGTAIVPNVATSESPGNLPRFTPQVLTSYRNKHTKDTIIPSGFLFMAIGMVFALVVAVYLASWLASVLRSRLSIRQEQFISNVIYPNQNYDDEASYSGTASIKDLSEKLGNSKMTKYGIKKSPGSMNSLNSFTTLNNSMSTSVYKDASIQRYSSARDSTASMYVSPTDLLQQQRRYSIGSSTLSFSGSFLEPYPLVIVPKSSCELLVRQPTRQPTWQLTRGKSNLNPFKDTYIPPSAYLDNMLDTSLK</sequence>
<evidence type="ECO:0000313" key="3">
    <source>
        <dbReference type="Proteomes" id="UP000006790"/>
    </source>
</evidence>
<dbReference type="EMBL" id="CP002499">
    <property type="protein sequence ID" value="AET38551.1"/>
    <property type="molecule type" value="Genomic_DNA"/>
</dbReference>
<accession>G8JQY2</accession>
<keyword evidence="1" id="KW-0812">Transmembrane</keyword>
<dbReference type="Proteomes" id="UP000006790">
    <property type="component" value="Chromosome 3"/>
</dbReference>